<dbReference type="GO" id="GO:0016491">
    <property type="term" value="F:oxidoreductase activity"/>
    <property type="evidence" value="ECO:0007669"/>
    <property type="project" value="UniProtKB-KW"/>
</dbReference>
<dbReference type="SUPFAM" id="SSF51735">
    <property type="entry name" value="NAD(P)-binding Rossmann-fold domains"/>
    <property type="match status" value="1"/>
</dbReference>
<dbReference type="InterPro" id="IPR036291">
    <property type="entry name" value="NAD(P)-bd_dom_sf"/>
</dbReference>
<keyword evidence="5" id="KW-1185">Reference proteome</keyword>
<evidence type="ECO:0000256" key="1">
    <source>
        <dbReference type="ARBA" id="ARBA00006484"/>
    </source>
</evidence>
<dbReference type="PANTHER" id="PTHR43976">
    <property type="entry name" value="SHORT CHAIN DEHYDROGENASE"/>
    <property type="match status" value="1"/>
</dbReference>
<gene>
    <name evidence="4" type="ORF">CYR34_10080</name>
</gene>
<dbReference type="InterPro" id="IPR002347">
    <property type="entry name" value="SDR_fam"/>
</dbReference>
<evidence type="ECO:0000256" key="3">
    <source>
        <dbReference type="RuleBase" id="RU000363"/>
    </source>
</evidence>
<evidence type="ECO:0000313" key="5">
    <source>
        <dbReference type="Proteomes" id="UP000234626"/>
    </source>
</evidence>
<dbReference type="PRINTS" id="PR00080">
    <property type="entry name" value="SDRFAMILY"/>
</dbReference>
<dbReference type="EMBL" id="PJZK01000008">
    <property type="protein sequence ID" value="PLR50295.1"/>
    <property type="molecule type" value="Genomic_DNA"/>
</dbReference>
<accession>A0A2N5ENN5</accession>
<dbReference type="InterPro" id="IPR051911">
    <property type="entry name" value="SDR_oxidoreductase"/>
</dbReference>
<dbReference type="CDD" id="cd05374">
    <property type="entry name" value="17beta-HSD-like_SDR_c"/>
    <property type="match status" value="1"/>
</dbReference>
<proteinExistence type="inferred from homology"/>
<evidence type="ECO:0000256" key="2">
    <source>
        <dbReference type="ARBA" id="ARBA00023002"/>
    </source>
</evidence>
<name>A0A2N5ENN5_9GAMM</name>
<evidence type="ECO:0000313" key="4">
    <source>
        <dbReference type="EMBL" id="PLR50295.1"/>
    </source>
</evidence>
<dbReference type="Proteomes" id="UP000234626">
    <property type="component" value="Unassembled WGS sequence"/>
</dbReference>
<comment type="similarity">
    <text evidence="1 3">Belongs to the short-chain dehydrogenases/reductases (SDR) family.</text>
</comment>
<organism evidence="4 5">
    <name type="scientific">Chimaeribacter arupi</name>
    <dbReference type="NCBI Taxonomy" id="2060066"/>
    <lineage>
        <taxon>Bacteria</taxon>
        <taxon>Pseudomonadati</taxon>
        <taxon>Pseudomonadota</taxon>
        <taxon>Gammaproteobacteria</taxon>
        <taxon>Enterobacterales</taxon>
        <taxon>Yersiniaceae</taxon>
        <taxon>Chimaeribacter</taxon>
    </lineage>
</organism>
<comment type="caution">
    <text evidence="4">The sequence shown here is derived from an EMBL/GenBank/DDBJ whole genome shotgun (WGS) entry which is preliminary data.</text>
</comment>
<dbReference type="AlphaFoldDB" id="A0A2N5ENN5"/>
<sequence length="276" mass="29347">MKTWLITGASSGLGRLMCENLLARGDRVVASVRREAALEDIRVQYGDNLQVVVLDISKTATIRPLVEAAFAQAGRIDVVVSNAAYGLFGAAEELDDRQIERQIATNLTGSIQLIRAVIPFMRQQGGGRIVQVSSEGGQIAYPGFSVYHATKWGIEGFVEAVRQEVAAFGIDFLLVEPGPTATQFGAGLDIADALPVYRETAAGKLRAALMSGEFAIKGDAQKCVTAIITAADAAGPPLRLPLGSTAYDNIDAALQMRLDALHALKAVAYGADRQKM</sequence>
<reference evidence="4 5" key="1">
    <citation type="submission" date="2017-12" db="EMBL/GenBank/DDBJ databases">
        <title>Characterization of six clinical isolates of Enterochimera gen. nov., a novel genus of the Yersiniaciae family and the three species Enterochimera arupensis sp. nov., Enterochimera coloradensis sp. nov, and Enterochimera californica sp. nov.</title>
        <authorList>
            <person name="Rossi A."/>
            <person name="Fisher M."/>
        </authorList>
    </citation>
    <scope>NUCLEOTIDE SEQUENCE [LARGE SCALE GENOMIC DNA]</scope>
    <source>
        <strain evidence="4 5">2016Iso1</strain>
    </source>
</reference>
<dbReference type="OrthoDB" id="9775296at2"/>
<protein>
    <submittedName>
        <fullName evidence="4">Short-chain dehydrogenase/reductase</fullName>
    </submittedName>
</protein>
<dbReference type="Pfam" id="PF00106">
    <property type="entry name" value="adh_short"/>
    <property type="match status" value="1"/>
</dbReference>
<dbReference type="PANTHER" id="PTHR43976:SF16">
    <property type="entry name" value="SHORT-CHAIN DEHYDROGENASE_REDUCTASE FAMILY PROTEIN"/>
    <property type="match status" value="1"/>
</dbReference>
<dbReference type="PRINTS" id="PR00081">
    <property type="entry name" value="GDHRDH"/>
</dbReference>
<keyword evidence="2" id="KW-0560">Oxidoreductase</keyword>
<dbReference type="RefSeq" id="WP_101834793.1">
    <property type="nucleotide sequence ID" value="NZ_PJZK01000008.1"/>
</dbReference>
<dbReference type="NCBIfam" id="NF005065">
    <property type="entry name" value="PRK06482.1"/>
    <property type="match status" value="1"/>
</dbReference>
<dbReference type="Gene3D" id="3.40.50.720">
    <property type="entry name" value="NAD(P)-binding Rossmann-like Domain"/>
    <property type="match status" value="1"/>
</dbReference>